<evidence type="ECO:0000259" key="6">
    <source>
        <dbReference type="PROSITE" id="PS50217"/>
    </source>
</evidence>
<evidence type="ECO:0000256" key="4">
    <source>
        <dbReference type="ARBA" id="ARBA00023163"/>
    </source>
</evidence>
<dbReference type="InterPro" id="IPR004827">
    <property type="entry name" value="bZIP"/>
</dbReference>
<keyword evidence="2" id="KW-0805">Transcription regulation</keyword>
<dbReference type="CTD" id="174452"/>
<accession>A0A2C9C3K0</accession>
<evidence type="ECO:0000313" key="7">
    <source>
        <dbReference type="EMBL" id="SOF58777.1"/>
    </source>
</evidence>
<reference evidence="7 8" key="1">
    <citation type="journal article" date="1998" name="Science">
        <title>Genome sequence of the nematode C. elegans: a platform for investigating biology.</title>
        <authorList>
            <consortium name="The C. elegans sequencing consortium"/>
            <person name="Sulson J.E."/>
            <person name="Waterston R."/>
        </authorList>
    </citation>
    <scope>NUCLEOTIDE SEQUENCE [LARGE SCALE GENOMIC DNA]</scope>
    <source>
        <strain evidence="7 8">Bristol N2</strain>
    </source>
</reference>
<dbReference type="AGR" id="WB:WBGene00012005"/>
<evidence type="ECO:0000256" key="5">
    <source>
        <dbReference type="SAM" id="MobiDB-lite"/>
    </source>
</evidence>
<dbReference type="SMR" id="A0A2C9C3K0"/>
<protein>
    <submittedName>
        <fullName evidence="7">BZIP domain-containing protein</fullName>
    </submittedName>
</protein>
<keyword evidence="3" id="KW-0238">DNA-binding</keyword>
<keyword evidence="8" id="KW-1185">Reference proteome</keyword>
<dbReference type="CDD" id="cd14696">
    <property type="entry name" value="bZIP_Jun"/>
    <property type="match status" value="1"/>
</dbReference>
<dbReference type="Gene3D" id="1.20.5.170">
    <property type="match status" value="1"/>
</dbReference>
<dbReference type="GeneID" id="174452"/>
<organism evidence="7 8">
    <name type="scientific">Caenorhabditis elegans</name>
    <dbReference type="NCBI Taxonomy" id="6239"/>
    <lineage>
        <taxon>Eukaryota</taxon>
        <taxon>Metazoa</taxon>
        <taxon>Ecdysozoa</taxon>
        <taxon>Nematoda</taxon>
        <taxon>Chromadorea</taxon>
        <taxon>Rhabditida</taxon>
        <taxon>Rhabditina</taxon>
        <taxon>Rhabditomorpha</taxon>
        <taxon>Rhabditoidea</taxon>
        <taxon>Rhabditidae</taxon>
        <taxon>Peloderinae</taxon>
        <taxon>Caenorhabditis</taxon>
    </lineage>
</organism>
<dbReference type="WormBase" id="T24H10.7f">
    <property type="protein sequence ID" value="CE52112"/>
    <property type="gene ID" value="WBGene00012005"/>
    <property type="gene designation" value="jun-1"/>
</dbReference>
<evidence type="ECO:0000256" key="1">
    <source>
        <dbReference type="ARBA" id="ARBA00006882"/>
    </source>
</evidence>
<dbReference type="PROSITE" id="PS00036">
    <property type="entry name" value="BZIP_BASIC"/>
    <property type="match status" value="1"/>
</dbReference>
<dbReference type="GO" id="GO:0003677">
    <property type="term" value="F:DNA binding"/>
    <property type="evidence" value="ECO:0007669"/>
    <property type="project" value="UniProtKB-KW"/>
</dbReference>
<name>A0A2C9C3K0_CAEEL</name>
<dbReference type="Bgee" id="WBGene00012005">
    <property type="expression patterns" value="Expressed in pharyngeal muscle cell (C elegans) and 3 other cell types or tissues"/>
</dbReference>
<dbReference type="RefSeq" id="NP_001343785.1">
    <property type="nucleotide sequence ID" value="NM_001356878.3"/>
</dbReference>
<feature type="domain" description="BZIP" evidence="6">
    <location>
        <begin position="192"/>
        <end position="255"/>
    </location>
</feature>
<dbReference type="Proteomes" id="UP000001940">
    <property type="component" value="Chromosome II"/>
</dbReference>
<dbReference type="InterPro" id="IPR046347">
    <property type="entry name" value="bZIP_sf"/>
</dbReference>
<dbReference type="InterPro" id="IPR002112">
    <property type="entry name" value="Leuzip_Jun"/>
</dbReference>
<evidence type="ECO:0000256" key="2">
    <source>
        <dbReference type="ARBA" id="ARBA00023015"/>
    </source>
</evidence>
<feature type="region of interest" description="Disordered" evidence="5">
    <location>
        <begin position="164"/>
        <end position="212"/>
    </location>
</feature>
<dbReference type="OrthoDB" id="2187714at2759"/>
<evidence type="ECO:0000313" key="9">
    <source>
        <dbReference type="WormBase" id="T24H10.7f"/>
    </source>
</evidence>
<dbReference type="SMART" id="SM00338">
    <property type="entry name" value="BRLZ"/>
    <property type="match status" value="1"/>
</dbReference>
<gene>
    <name evidence="7 9" type="primary">jun-1</name>
    <name evidence="7" type="ORF">CELE_T24H10.7</name>
    <name evidence="9" type="ORF">T24H10.7</name>
</gene>
<dbReference type="AlphaFoldDB" id="A0A2C9C3K0"/>
<dbReference type="InterPro" id="IPR050946">
    <property type="entry name" value="AP-1_TF_bZIP"/>
</dbReference>
<dbReference type="GO" id="GO:0003700">
    <property type="term" value="F:DNA-binding transcription factor activity"/>
    <property type="evidence" value="ECO:0007669"/>
    <property type="project" value="InterPro"/>
</dbReference>
<dbReference type="EMBL" id="BX284602">
    <property type="protein sequence ID" value="SOF58777.1"/>
    <property type="molecule type" value="Genomic_DNA"/>
</dbReference>
<dbReference type="ExpressionAtlas" id="A0A2C9C3K0">
    <property type="expression patterns" value="baseline and differential"/>
</dbReference>
<dbReference type="PROSITE" id="PS50217">
    <property type="entry name" value="BZIP"/>
    <property type="match status" value="1"/>
</dbReference>
<comment type="similarity">
    <text evidence="1">Belongs to the bZIP family. Jun subfamily.</text>
</comment>
<proteinExistence type="inferred from homology"/>
<dbReference type="SUPFAM" id="SSF57959">
    <property type="entry name" value="Leucine zipper domain"/>
    <property type="match status" value="1"/>
</dbReference>
<dbReference type="PANTHER" id="PTHR11462:SF35">
    <property type="entry name" value="TRANSCRIPTION FACTOR JRA"/>
    <property type="match status" value="1"/>
</dbReference>
<sequence>MIFSSSTLIDALRVMQTTNKYEFTGGAVSSPVLPVLQTAAFSPITPASASDMHTIVMSLLGNTPITSGPSIAPLSSPTLLPLVTSGDLDDLSMKILASSAIPGPPIISSSNSPDSSTTAVTTSQITAFQPLLNNFVSSTTASTSRPDKLNLTPPQQSAEIYAFNGVNSDDSDGGLDSRSASRCGMALDDQEKKKLERKRARNRQAATKCRQKKMDRIKELEEQVLHEKHRGQRLDAELLELNRALEHFRRTVEHHSGNGCPNNSIRV</sequence>
<dbReference type="PANTHER" id="PTHR11462">
    <property type="entry name" value="JUN TRANSCRIPTION FACTOR-RELATED"/>
    <property type="match status" value="1"/>
</dbReference>
<evidence type="ECO:0000256" key="3">
    <source>
        <dbReference type="ARBA" id="ARBA00023125"/>
    </source>
</evidence>
<keyword evidence="4" id="KW-0804">Transcription</keyword>
<dbReference type="PRINTS" id="PR00043">
    <property type="entry name" value="LEUZIPPRJUN"/>
</dbReference>
<evidence type="ECO:0000313" key="8">
    <source>
        <dbReference type="Proteomes" id="UP000001940"/>
    </source>
</evidence>